<proteinExistence type="predicted"/>
<organism evidence="2 3">
    <name type="scientific">Tachysurus vachellii</name>
    <name type="common">Darkbarbel catfish</name>
    <name type="synonym">Pelteobagrus vachellii</name>
    <dbReference type="NCBI Taxonomy" id="175792"/>
    <lineage>
        <taxon>Eukaryota</taxon>
        <taxon>Metazoa</taxon>
        <taxon>Chordata</taxon>
        <taxon>Craniata</taxon>
        <taxon>Vertebrata</taxon>
        <taxon>Euteleostomi</taxon>
        <taxon>Actinopterygii</taxon>
        <taxon>Neopterygii</taxon>
        <taxon>Teleostei</taxon>
        <taxon>Ostariophysi</taxon>
        <taxon>Siluriformes</taxon>
        <taxon>Bagridae</taxon>
        <taxon>Tachysurus</taxon>
    </lineage>
</organism>
<accession>A0AA88M084</accession>
<comment type="caution">
    <text evidence="2">The sequence shown here is derived from an EMBL/GenBank/DDBJ whole genome shotgun (WGS) entry which is preliminary data.</text>
</comment>
<sequence length="94" mass="9872">MYAECGGETVMAGQTLIEEEEWRICSPGGEQQEGAMACGLALGWPEQHSAGLTDRGLGAGLCLYTAVLPHGCVGTERHDDGQSEAAGWRPKPLA</sequence>
<evidence type="ECO:0000313" key="3">
    <source>
        <dbReference type="Proteomes" id="UP001187315"/>
    </source>
</evidence>
<reference evidence="2" key="1">
    <citation type="submission" date="2023-08" db="EMBL/GenBank/DDBJ databases">
        <title>Pelteobagrus vachellii genome.</title>
        <authorList>
            <person name="Liu H."/>
        </authorList>
    </citation>
    <scope>NUCLEOTIDE SEQUENCE</scope>
    <source>
        <strain evidence="2">PRFRI_2022a</strain>
        <tissue evidence="2">Muscle</tissue>
    </source>
</reference>
<dbReference type="EMBL" id="JAVHJS010000019">
    <property type="protein sequence ID" value="KAK2827659.1"/>
    <property type="molecule type" value="Genomic_DNA"/>
</dbReference>
<feature type="region of interest" description="Disordered" evidence="1">
    <location>
        <begin position="75"/>
        <end position="94"/>
    </location>
</feature>
<dbReference type="Proteomes" id="UP001187315">
    <property type="component" value="Unassembled WGS sequence"/>
</dbReference>
<protein>
    <submittedName>
        <fullName evidence="2">Uncharacterized protein</fullName>
    </submittedName>
</protein>
<evidence type="ECO:0000256" key="1">
    <source>
        <dbReference type="SAM" id="MobiDB-lite"/>
    </source>
</evidence>
<name>A0AA88M084_TACVA</name>
<gene>
    <name evidence="2" type="ORF">Q7C36_018585</name>
</gene>
<dbReference type="AlphaFoldDB" id="A0AA88M084"/>
<evidence type="ECO:0000313" key="2">
    <source>
        <dbReference type="EMBL" id="KAK2827659.1"/>
    </source>
</evidence>
<keyword evidence="3" id="KW-1185">Reference proteome</keyword>